<organism evidence="1 2">
    <name type="scientific">Pelosinus baikalensis</name>
    <dbReference type="NCBI Taxonomy" id="2892015"/>
    <lineage>
        <taxon>Bacteria</taxon>
        <taxon>Bacillati</taxon>
        <taxon>Bacillota</taxon>
        <taxon>Negativicutes</taxon>
        <taxon>Selenomonadales</taxon>
        <taxon>Sporomusaceae</taxon>
        <taxon>Pelosinus</taxon>
    </lineage>
</organism>
<accession>A0ABS8HQ00</accession>
<name>A0ABS8HQ00_9FIRM</name>
<evidence type="ECO:0000313" key="2">
    <source>
        <dbReference type="Proteomes" id="UP001165492"/>
    </source>
</evidence>
<comment type="caution">
    <text evidence="1">The sequence shown here is derived from an EMBL/GenBank/DDBJ whole genome shotgun (WGS) entry which is preliminary data.</text>
</comment>
<reference evidence="1" key="1">
    <citation type="submission" date="2021-11" db="EMBL/GenBank/DDBJ databases">
        <title>Description of a new species Pelosinus isolated from the bottom sediments of Lake Baikal.</title>
        <authorList>
            <person name="Zakharyuk A."/>
        </authorList>
    </citation>
    <scope>NUCLEOTIDE SEQUENCE</scope>
    <source>
        <strain evidence="1">Bkl1</strain>
    </source>
</reference>
<sequence length="66" mass="7465">MVYNQDLPRYNAADITESFRGWKEKQNIATNGANIAENIKIACTMNKASFNGITNSRITEKAWGQR</sequence>
<dbReference type="RefSeq" id="WP_229534147.1">
    <property type="nucleotide sequence ID" value="NZ_JAJHJB010000004.1"/>
</dbReference>
<dbReference type="EMBL" id="JAJHJB010000004">
    <property type="protein sequence ID" value="MCC5464726.1"/>
    <property type="molecule type" value="Genomic_DNA"/>
</dbReference>
<protein>
    <submittedName>
        <fullName evidence="1">Uncharacterized protein</fullName>
    </submittedName>
</protein>
<gene>
    <name evidence="1" type="ORF">LMF89_05005</name>
</gene>
<keyword evidence="2" id="KW-1185">Reference proteome</keyword>
<evidence type="ECO:0000313" key="1">
    <source>
        <dbReference type="EMBL" id="MCC5464726.1"/>
    </source>
</evidence>
<proteinExistence type="predicted"/>
<dbReference type="Proteomes" id="UP001165492">
    <property type="component" value="Unassembled WGS sequence"/>
</dbReference>